<reference evidence="2 3" key="1">
    <citation type="journal article" date="2018" name="IMA Fungus">
        <title>IMA Genome-F 9: Draft genome sequence of Annulohypoxylon stygium, Aspergillus mulundensis, Berkeleyomyces basicola (syn. Thielaviopsis basicola), Ceratocystis smalleyi, two Cercospora beticola strains, Coleophoma cylindrospora, Fusarium fracticaudum, Phialophora cf. hyalina, and Morchella septimelata.</title>
        <authorList>
            <person name="Wingfield B.D."/>
            <person name="Bills G.F."/>
            <person name="Dong Y."/>
            <person name="Huang W."/>
            <person name="Nel W.J."/>
            <person name="Swalarsk-Parry B.S."/>
            <person name="Vaghefi N."/>
            <person name="Wilken P.M."/>
            <person name="An Z."/>
            <person name="de Beer Z.W."/>
            <person name="De Vos L."/>
            <person name="Chen L."/>
            <person name="Duong T.A."/>
            <person name="Gao Y."/>
            <person name="Hammerbacher A."/>
            <person name="Kikkert J.R."/>
            <person name="Li Y."/>
            <person name="Li H."/>
            <person name="Li K."/>
            <person name="Li Q."/>
            <person name="Liu X."/>
            <person name="Ma X."/>
            <person name="Naidoo K."/>
            <person name="Pethybridge S.J."/>
            <person name="Sun J."/>
            <person name="Steenkamp E.T."/>
            <person name="van der Nest M.A."/>
            <person name="van Wyk S."/>
            <person name="Wingfield M.J."/>
            <person name="Xiong C."/>
            <person name="Yue Q."/>
            <person name="Zhang X."/>
        </authorList>
    </citation>
    <scope>NUCLEOTIDE SEQUENCE [LARGE SCALE GENOMIC DNA]</scope>
    <source>
        <strain evidence="2 3">BP6252</strain>
    </source>
</reference>
<organism evidence="2 3">
    <name type="scientific">Coleophoma cylindrospora</name>
    <dbReference type="NCBI Taxonomy" id="1849047"/>
    <lineage>
        <taxon>Eukaryota</taxon>
        <taxon>Fungi</taxon>
        <taxon>Dikarya</taxon>
        <taxon>Ascomycota</taxon>
        <taxon>Pezizomycotina</taxon>
        <taxon>Leotiomycetes</taxon>
        <taxon>Helotiales</taxon>
        <taxon>Dermateaceae</taxon>
        <taxon>Coleophoma</taxon>
    </lineage>
</organism>
<comment type="caution">
    <text evidence="2">The sequence shown here is derived from an EMBL/GenBank/DDBJ whole genome shotgun (WGS) entry which is preliminary data.</text>
</comment>
<evidence type="ECO:0008006" key="4">
    <source>
        <dbReference type="Google" id="ProtNLM"/>
    </source>
</evidence>
<feature type="compositionally biased region" description="Polar residues" evidence="1">
    <location>
        <begin position="194"/>
        <end position="212"/>
    </location>
</feature>
<evidence type="ECO:0000313" key="2">
    <source>
        <dbReference type="EMBL" id="RDW82728.1"/>
    </source>
</evidence>
<evidence type="ECO:0000256" key="1">
    <source>
        <dbReference type="SAM" id="MobiDB-lite"/>
    </source>
</evidence>
<dbReference type="OrthoDB" id="5421421at2759"/>
<proteinExistence type="predicted"/>
<dbReference type="EMBL" id="PDLM01000003">
    <property type="protein sequence ID" value="RDW82728.1"/>
    <property type="molecule type" value="Genomic_DNA"/>
</dbReference>
<feature type="compositionally biased region" description="Low complexity" evidence="1">
    <location>
        <begin position="232"/>
        <end position="241"/>
    </location>
</feature>
<feature type="region of interest" description="Disordered" evidence="1">
    <location>
        <begin position="58"/>
        <end position="77"/>
    </location>
</feature>
<keyword evidence="3" id="KW-1185">Reference proteome</keyword>
<dbReference type="Proteomes" id="UP000256645">
    <property type="component" value="Unassembled WGS sequence"/>
</dbReference>
<feature type="region of interest" description="Disordered" evidence="1">
    <location>
        <begin position="190"/>
        <end position="273"/>
    </location>
</feature>
<dbReference type="AlphaFoldDB" id="A0A3D8SAA4"/>
<gene>
    <name evidence="2" type="ORF">BP6252_03840</name>
</gene>
<accession>A0A3D8SAA4</accession>
<evidence type="ECO:0000313" key="3">
    <source>
        <dbReference type="Proteomes" id="UP000256645"/>
    </source>
</evidence>
<feature type="compositionally biased region" description="Low complexity" evidence="1">
    <location>
        <begin position="213"/>
        <end position="224"/>
    </location>
</feature>
<protein>
    <recommendedName>
        <fullName evidence="4">Myb-like domain-containing protein</fullName>
    </recommendedName>
</protein>
<dbReference type="STRING" id="1849047.A0A3D8SAA4"/>
<name>A0A3D8SAA4_9HELO</name>
<sequence>MAETSYQSSSGRQQPYAQQEWPALTPYSAVSSFNLPAQYDTSLITPIQNMVSPAIPPRTRPVTIKHEPVSPTTVSPSYDLWPTNDGYSNLRPKSPMKYKVRGDNGPSYHQPRITTVEADFPPSPFFCQAPYFGSFAVSAGCTSSPQSISASTTSPIMATNNEWDGLGNFSGLPNIVPRVGTYNRSQAPLLIAPSPSSRKNSSRTYFEPQRQNSSTSDYSTSQTSLPSEDTPDSSPQSTQSSATIMHQQIEKGPSQDIEDDNREGPSRNSPNSMLLETQYIVQARLHDRLPWKQVTENFNRKFKKNMHTPALEMRLKRHRDRARVGSDTDHDVEENYTRETLKREWEDIHHEEYLDPIGGKKRFRAATHLA</sequence>